<gene>
    <name evidence="1" type="ORF">SPARVUS_LOCUS16281319</name>
</gene>
<proteinExistence type="predicted"/>
<reference evidence="1" key="1">
    <citation type="submission" date="2023-05" db="EMBL/GenBank/DDBJ databases">
        <authorList>
            <person name="Stuckert A."/>
        </authorList>
    </citation>
    <scope>NUCLEOTIDE SEQUENCE</scope>
</reference>
<comment type="caution">
    <text evidence="1">The sequence shown here is derived from an EMBL/GenBank/DDBJ whole genome shotgun (WGS) entry which is preliminary data.</text>
</comment>
<dbReference type="Proteomes" id="UP001162483">
    <property type="component" value="Unassembled WGS sequence"/>
</dbReference>
<protein>
    <submittedName>
        <fullName evidence="1">Uncharacterized protein</fullName>
    </submittedName>
</protein>
<evidence type="ECO:0000313" key="1">
    <source>
        <dbReference type="EMBL" id="CAI9622332.1"/>
    </source>
</evidence>
<feature type="non-terminal residue" evidence="1">
    <location>
        <position position="1"/>
    </location>
</feature>
<accession>A0ABN9HKN0</accession>
<dbReference type="EMBL" id="CATNWA010021346">
    <property type="protein sequence ID" value="CAI9622332.1"/>
    <property type="molecule type" value="Genomic_DNA"/>
</dbReference>
<name>A0ABN9HKN0_9NEOB</name>
<evidence type="ECO:0000313" key="2">
    <source>
        <dbReference type="Proteomes" id="UP001162483"/>
    </source>
</evidence>
<keyword evidence="2" id="KW-1185">Reference proteome</keyword>
<sequence length="50" mass="6078">IWHDSGHRVITLDRIIRLDRVIRLGSVHWGIRLNNGRRVLRQQADRFGYW</sequence>
<organism evidence="1 2">
    <name type="scientific">Staurois parvus</name>
    <dbReference type="NCBI Taxonomy" id="386267"/>
    <lineage>
        <taxon>Eukaryota</taxon>
        <taxon>Metazoa</taxon>
        <taxon>Chordata</taxon>
        <taxon>Craniata</taxon>
        <taxon>Vertebrata</taxon>
        <taxon>Euteleostomi</taxon>
        <taxon>Amphibia</taxon>
        <taxon>Batrachia</taxon>
        <taxon>Anura</taxon>
        <taxon>Neobatrachia</taxon>
        <taxon>Ranoidea</taxon>
        <taxon>Ranidae</taxon>
        <taxon>Staurois</taxon>
    </lineage>
</organism>